<sequence>MVGGRDLHCWEASASWLTWDVPPGALFGFQNHLLRSHTLWSRPEAILVFLRAIDLIQNDLCSLQEAPGGTKSSAAMKCPAPS</sequence>
<name>A0A8C9KXI8_SERCA</name>
<evidence type="ECO:0000313" key="1">
    <source>
        <dbReference type="Ensembl" id="ENSSCAP00000001936.1"/>
    </source>
</evidence>
<reference evidence="1" key="2">
    <citation type="submission" date="2025-09" db="UniProtKB">
        <authorList>
            <consortium name="Ensembl"/>
        </authorList>
    </citation>
    <scope>IDENTIFICATION</scope>
</reference>
<accession>A0A8C9KXI8</accession>
<dbReference type="AlphaFoldDB" id="A0A8C9KXI8"/>
<protein>
    <submittedName>
        <fullName evidence="1">Uncharacterized protein</fullName>
    </submittedName>
</protein>
<keyword evidence="2" id="KW-1185">Reference proteome</keyword>
<dbReference type="Proteomes" id="UP000694409">
    <property type="component" value="Unassembled WGS sequence"/>
</dbReference>
<evidence type="ECO:0000313" key="2">
    <source>
        <dbReference type="Proteomes" id="UP000694409"/>
    </source>
</evidence>
<proteinExistence type="predicted"/>
<dbReference type="Ensembl" id="ENSSCAT00000002265.1">
    <property type="protein sequence ID" value="ENSSCAP00000001936.1"/>
    <property type="gene ID" value="ENSSCAG00000001682.1"/>
</dbReference>
<reference evidence="1" key="1">
    <citation type="submission" date="2025-08" db="UniProtKB">
        <authorList>
            <consortium name="Ensembl"/>
        </authorList>
    </citation>
    <scope>IDENTIFICATION</scope>
</reference>
<organism evidence="1 2">
    <name type="scientific">Serinus canaria</name>
    <name type="common">Island canary</name>
    <name type="synonym">Fringilla canaria</name>
    <dbReference type="NCBI Taxonomy" id="9135"/>
    <lineage>
        <taxon>Eukaryota</taxon>
        <taxon>Metazoa</taxon>
        <taxon>Chordata</taxon>
        <taxon>Craniata</taxon>
        <taxon>Vertebrata</taxon>
        <taxon>Euteleostomi</taxon>
        <taxon>Archelosauria</taxon>
        <taxon>Archosauria</taxon>
        <taxon>Dinosauria</taxon>
        <taxon>Saurischia</taxon>
        <taxon>Theropoda</taxon>
        <taxon>Coelurosauria</taxon>
        <taxon>Aves</taxon>
        <taxon>Neognathae</taxon>
        <taxon>Neoaves</taxon>
        <taxon>Telluraves</taxon>
        <taxon>Australaves</taxon>
        <taxon>Passeriformes</taxon>
        <taxon>Passeroidea</taxon>
        <taxon>Fringillidae</taxon>
        <taxon>Carduelinae</taxon>
        <taxon>Serinus</taxon>
    </lineage>
</organism>
<dbReference type="GeneTree" id="ENSGT00960000192832"/>